<keyword evidence="4" id="KW-1185">Reference proteome</keyword>
<organism evidence="3 4">
    <name type="scientific">Prochlorothrix hollandica PCC 9006 = CALU 1027</name>
    <dbReference type="NCBI Taxonomy" id="317619"/>
    <lineage>
        <taxon>Bacteria</taxon>
        <taxon>Bacillati</taxon>
        <taxon>Cyanobacteriota</taxon>
        <taxon>Cyanophyceae</taxon>
        <taxon>Prochlorotrichales</taxon>
        <taxon>Prochlorotrichaceae</taxon>
        <taxon>Prochlorothrix</taxon>
    </lineage>
</organism>
<protein>
    <recommendedName>
        <fullName evidence="5">DUF3040 domain-containing protein</fullName>
    </recommendedName>
</protein>
<dbReference type="RefSeq" id="WP_017712531.1">
    <property type="nucleotide sequence ID" value="NZ_KB235937.1"/>
</dbReference>
<feature type="transmembrane region" description="Helical" evidence="2">
    <location>
        <begin position="68"/>
        <end position="86"/>
    </location>
</feature>
<evidence type="ECO:0008006" key="5">
    <source>
        <dbReference type="Google" id="ProtNLM"/>
    </source>
</evidence>
<evidence type="ECO:0000313" key="3">
    <source>
        <dbReference type="EMBL" id="KKI99068.1"/>
    </source>
</evidence>
<comment type="caution">
    <text evidence="3">The sequence shown here is derived from an EMBL/GenBank/DDBJ whole genome shotgun (WGS) entry which is preliminary data.</text>
</comment>
<feature type="region of interest" description="Disordered" evidence="1">
    <location>
        <begin position="30"/>
        <end position="60"/>
    </location>
</feature>
<feature type="transmembrane region" description="Helical" evidence="2">
    <location>
        <begin position="92"/>
        <end position="109"/>
    </location>
</feature>
<keyword evidence="2" id="KW-0472">Membrane</keyword>
<gene>
    <name evidence="3" type="ORF">PROH_14825</name>
</gene>
<evidence type="ECO:0000313" key="4">
    <source>
        <dbReference type="Proteomes" id="UP000034681"/>
    </source>
</evidence>
<dbReference type="Proteomes" id="UP000034681">
    <property type="component" value="Unassembled WGS sequence"/>
</dbReference>
<dbReference type="EMBL" id="AJTX02000006">
    <property type="protein sequence ID" value="KKI99068.1"/>
    <property type="molecule type" value="Genomic_DNA"/>
</dbReference>
<name>A0A0M2PWL3_PROHO</name>
<evidence type="ECO:0000256" key="1">
    <source>
        <dbReference type="SAM" id="MobiDB-lite"/>
    </source>
</evidence>
<accession>A0A0M2PWL3</accession>
<evidence type="ECO:0000256" key="2">
    <source>
        <dbReference type="SAM" id="Phobius"/>
    </source>
</evidence>
<sequence>MTPRQSFDRSSPLDPDEQALQRRLQQLERDVAGMPRSLPSPGPITPNDDLPTHGHRSSSRLDRRGFRVAKFMVLALVGLVAVNLLVQVATRLIALGLLVGLGWLIYQAVTSRDA</sequence>
<proteinExistence type="predicted"/>
<keyword evidence="2" id="KW-1133">Transmembrane helix</keyword>
<dbReference type="AlphaFoldDB" id="A0A0M2PWL3"/>
<reference evidence="3" key="1">
    <citation type="submission" date="2012-04" db="EMBL/GenBank/DDBJ databases">
        <authorList>
            <person name="Borisov I.G."/>
            <person name="Ivanikova N.V."/>
            <person name="Pinevich A.V."/>
        </authorList>
    </citation>
    <scope>NUCLEOTIDE SEQUENCE</scope>
    <source>
        <strain evidence="3">CALU 1027</strain>
    </source>
</reference>
<keyword evidence="2" id="KW-0812">Transmembrane</keyword>